<sequence length="56" mass="6391">MKTLAFCKLITAKCLLKEFNQRIIVDNLDSSTPTLGFLILLFNRLIHNKLDTIAIN</sequence>
<accession>A0A9N9D3K6</accession>
<name>A0A9N9D3K6_9GLOM</name>
<dbReference type="Proteomes" id="UP000789759">
    <property type="component" value="Unassembled WGS sequence"/>
</dbReference>
<gene>
    <name evidence="1" type="ORF">CPELLU_LOCUS7959</name>
</gene>
<dbReference type="EMBL" id="CAJVQA010005497">
    <property type="protein sequence ID" value="CAG8621782.1"/>
    <property type="molecule type" value="Genomic_DNA"/>
</dbReference>
<evidence type="ECO:0000313" key="1">
    <source>
        <dbReference type="EMBL" id="CAG8621782.1"/>
    </source>
</evidence>
<organism evidence="1 2">
    <name type="scientific">Cetraspora pellucida</name>
    <dbReference type="NCBI Taxonomy" id="1433469"/>
    <lineage>
        <taxon>Eukaryota</taxon>
        <taxon>Fungi</taxon>
        <taxon>Fungi incertae sedis</taxon>
        <taxon>Mucoromycota</taxon>
        <taxon>Glomeromycotina</taxon>
        <taxon>Glomeromycetes</taxon>
        <taxon>Diversisporales</taxon>
        <taxon>Gigasporaceae</taxon>
        <taxon>Cetraspora</taxon>
    </lineage>
</organism>
<proteinExistence type="predicted"/>
<comment type="caution">
    <text evidence="1">The sequence shown here is derived from an EMBL/GenBank/DDBJ whole genome shotgun (WGS) entry which is preliminary data.</text>
</comment>
<reference evidence="1" key="1">
    <citation type="submission" date="2021-06" db="EMBL/GenBank/DDBJ databases">
        <authorList>
            <person name="Kallberg Y."/>
            <person name="Tangrot J."/>
            <person name="Rosling A."/>
        </authorList>
    </citation>
    <scope>NUCLEOTIDE SEQUENCE</scope>
    <source>
        <strain evidence="1">FL966</strain>
    </source>
</reference>
<feature type="non-terminal residue" evidence="1">
    <location>
        <position position="56"/>
    </location>
</feature>
<evidence type="ECO:0000313" key="2">
    <source>
        <dbReference type="Proteomes" id="UP000789759"/>
    </source>
</evidence>
<protein>
    <submittedName>
        <fullName evidence="1">16523_t:CDS:1</fullName>
    </submittedName>
</protein>
<keyword evidence="2" id="KW-1185">Reference proteome</keyword>
<dbReference type="AlphaFoldDB" id="A0A9N9D3K6"/>